<feature type="domain" description="PilZ" evidence="14">
    <location>
        <begin position="568"/>
        <end position="663"/>
    </location>
</feature>
<dbReference type="PANTHER" id="PTHR43867:SF2">
    <property type="entry name" value="CELLULOSE SYNTHASE CATALYTIC SUBUNIT A [UDP-FORMING]"/>
    <property type="match status" value="1"/>
</dbReference>
<evidence type="ECO:0000256" key="12">
    <source>
        <dbReference type="SAM" id="MobiDB-lite"/>
    </source>
</evidence>
<dbReference type="Gene3D" id="2.40.10.220">
    <property type="entry name" value="predicted glycosyltransferase like domains"/>
    <property type="match status" value="1"/>
</dbReference>
<feature type="transmembrane region" description="Helical" evidence="11">
    <location>
        <begin position="410"/>
        <end position="439"/>
    </location>
</feature>
<feature type="transmembrane region" description="Helical" evidence="11">
    <location>
        <begin position="69"/>
        <end position="88"/>
    </location>
</feature>
<feature type="transmembrane region" description="Helical" evidence="11">
    <location>
        <begin position="21"/>
        <end position="41"/>
    </location>
</feature>
<evidence type="ECO:0000256" key="2">
    <source>
        <dbReference type="ARBA" id="ARBA00022475"/>
    </source>
</evidence>
<dbReference type="Gene3D" id="2.60.120.260">
    <property type="entry name" value="Galactose-binding domain-like"/>
    <property type="match status" value="2"/>
</dbReference>
<evidence type="ECO:0000259" key="14">
    <source>
        <dbReference type="Pfam" id="PF07238"/>
    </source>
</evidence>
<evidence type="ECO:0000313" key="16">
    <source>
        <dbReference type="Proteomes" id="UP000199473"/>
    </source>
</evidence>
<evidence type="ECO:0000256" key="3">
    <source>
        <dbReference type="ARBA" id="ARBA00022519"/>
    </source>
</evidence>
<dbReference type="SUPFAM" id="SSF53448">
    <property type="entry name" value="Nucleotide-diphospho-sugar transferases"/>
    <property type="match status" value="1"/>
</dbReference>
<name>A0A1I4CSQ4_9PROT</name>
<dbReference type="GO" id="GO:0005886">
    <property type="term" value="C:plasma membrane"/>
    <property type="evidence" value="ECO:0007669"/>
    <property type="project" value="UniProtKB-SubCell"/>
</dbReference>
<feature type="region of interest" description="Disordered" evidence="12">
    <location>
        <begin position="719"/>
        <end position="749"/>
    </location>
</feature>
<dbReference type="InterPro" id="IPR001173">
    <property type="entry name" value="Glyco_trans_2-like"/>
</dbReference>
<comment type="catalytic activity">
    <reaction evidence="10 11">
        <text>[(1-&gt;4)-beta-D-glucosyl](n) + UDP-alpha-D-glucose = [(1-&gt;4)-beta-D-glucosyl](n+1) + UDP + H(+)</text>
        <dbReference type="Rhea" id="RHEA:19929"/>
        <dbReference type="Rhea" id="RHEA-COMP:10033"/>
        <dbReference type="Rhea" id="RHEA-COMP:10034"/>
        <dbReference type="ChEBI" id="CHEBI:15378"/>
        <dbReference type="ChEBI" id="CHEBI:18246"/>
        <dbReference type="ChEBI" id="CHEBI:58223"/>
        <dbReference type="ChEBI" id="CHEBI:58885"/>
        <dbReference type="EC" id="2.4.1.12"/>
    </reaction>
</comment>
<evidence type="ECO:0000256" key="5">
    <source>
        <dbReference type="ARBA" id="ARBA00022679"/>
    </source>
</evidence>
<dbReference type="Proteomes" id="UP000199473">
    <property type="component" value="Unassembled WGS sequence"/>
</dbReference>
<proteinExistence type="predicted"/>
<comment type="subcellular location">
    <subcellularLocation>
        <location evidence="1">Cell inner membrane</location>
        <topology evidence="1">Multi-pass membrane protein</topology>
    </subcellularLocation>
</comment>
<dbReference type="InterPro" id="IPR003919">
    <property type="entry name" value="Cell_synth_A"/>
</dbReference>
<organism evidence="15 16">
    <name type="scientific">Falsiroseomonas stagni DSM 19981</name>
    <dbReference type="NCBI Taxonomy" id="1123062"/>
    <lineage>
        <taxon>Bacteria</taxon>
        <taxon>Pseudomonadati</taxon>
        <taxon>Pseudomonadota</taxon>
        <taxon>Alphaproteobacteria</taxon>
        <taxon>Acetobacterales</taxon>
        <taxon>Roseomonadaceae</taxon>
        <taxon>Falsiroseomonas</taxon>
    </lineage>
</organism>
<feature type="transmembrane region" description="Helical" evidence="11">
    <location>
        <begin position="1574"/>
        <end position="1594"/>
    </location>
</feature>
<keyword evidence="7 11" id="KW-0135">Cellulose biosynthesis</keyword>
<evidence type="ECO:0000313" key="15">
    <source>
        <dbReference type="EMBL" id="SFK83319.1"/>
    </source>
</evidence>
<keyword evidence="2 11" id="KW-1003">Cell membrane</keyword>
<dbReference type="Pfam" id="PF00535">
    <property type="entry name" value="Glycos_transf_2"/>
    <property type="match status" value="1"/>
</dbReference>
<dbReference type="PANTHER" id="PTHR43867">
    <property type="entry name" value="CELLULOSE SYNTHASE CATALYTIC SUBUNIT A [UDP-FORMING]"/>
    <property type="match status" value="1"/>
</dbReference>
<gene>
    <name evidence="15" type="ORF">SAMN02745775_108100</name>
</gene>
<feature type="transmembrane region" description="Helical" evidence="11">
    <location>
        <begin position="539"/>
        <end position="562"/>
    </location>
</feature>
<keyword evidence="11" id="KW-0973">c-di-GMP</keyword>
<dbReference type="EC" id="2.4.1.12" evidence="11"/>
<dbReference type="UniPathway" id="UPA00694"/>
<dbReference type="Gene3D" id="3.90.550.10">
    <property type="entry name" value="Spore Coat Polysaccharide Biosynthesis Protein SpsA, Chain A"/>
    <property type="match status" value="1"/>
</dbReference>
<dbReference type="EMBL" id="FOSQ01000008">
    <property type="protein sequence ID" value="SFK83319.1"/>
    <property type="molecule type" value="Genomic_DNA"/>
</dbReference>
<dbReference type="InterPro" id="IPR018513">
    <property type="entry name" value="Cell_synthase_bac"/>
</dbReference>
<evidence type="ECO:0000256" key="11">
    <source>
        <dbReference type="RuleBase" id="RU365020"/>
    </source>
</evidence>
<dbReference type="Pfam" id="PF07238">
    <property type="entry name" value="PilZ"/>
    <property type="match status" value="1"/>
</dbReference>
<evidence type="ECO:0000256" key="4">
    <source>
        <dbReference type="ARBA" id="ARBA00022676"/>
    </source>
</evidence>
<feature type="region of interest" description="Disordered" evidence="12">
    <location>
        <begin position="780"/>
        <end position="876"/>
    </location>
</feature>
<dbReference type="OrthoDB" id="9806824at2"/>
<dbReference type="PRINTS" id="PR01439">
    <property type="entry name" value="CELLSNTHASEA"/>
</dbReference>
<comment type="cofactor">
    <cofactor evidence="11">
        <name>Mg(2+)</name>
        <dbReference type="ChEBI" id="CHEBI:18420"/>
    </cofactor>
</comment>
<evidence type="ECO:0000256" key="8">
    <source>
        <dbReference type="ARBA" id="ARBA00022989"/>
    </source>
</evidence>
<evidence type="ECO:0000256" key="9">
    <source>
        <dbReference type="ARBA" id="ARBA00023136"/>
    </source>
</evidence>
<feature type="transmembrane region" description="Helical" evidence="11">
    <location>
        <begin position="47"/>
        <end position="62"/>
    </location>
</feature>
<comment type="pathway">
    <text evidence="11">Glycan metabolism; bacterial cellulose biosynthesis.</text>
</comment>
<reference evidence="15 16" key="1">
    <citation type="submission" date="2016-10" db="EMBL/GenBank/DDBJ databases">
        <authorList>
            <person name="de Groot N.N."/>
        </authorList>
    </citation>
    <scope>NUCLEOTIDE SEQUENCE [LARGE SCALE GENOMIC DNA]</scope>
    <source>
        <strain evidence="15 16">DSM 19981</strain>
    </source>
</reference>
<dbReference type="NCBIfam" id="TIGR03030">
    <property type="entry name" value="CelA"/>
    <property type="match status" value="1"/>
</dbReference>
<feature type="transmembrane region" description="Helical" evidence="11">
    <location>
        <begin position="459"/>
        <end position="482"/>
    </location>
</feature>
<feature type="transmembrane region" description="Helical" evidence="11">
    <location>
        <begin position="503"/>
        <end position="527"/>
    </location>
</feature>
<dbReference type="InterPro" id="IPR050321">
    <property type="entry name" value="Glycosyltr_2/OpgH_subfam"/>
</dbReference>
<dbReference type="InterPro" id="IPR029044">
    <property type="entry name" value="Nucleotide-diphossugar_trans"/>
</dbReference>
<dbReference type="STRING" id="1123062.SAMN02745775_108100"/>
<keyword evidence="8 11" id="KW-1133">Transmembrane helix</keyword>
<keyword evidence="4 11" id="KW-0328">Glycosyltransferase</keyword>
<dbReference type="GO" id="GO:0006011">
    <property type="term" value="P:UDP-alpha-D-glucose metabolic process"/>
    <property type="evidence" value="ECO:0007669"/>
    <property type="project" value="InterPro"/>
</dbReference>
<evidence type="ECO:0000259" key="13">
    <source>
        <dbReference type="Pfam" id="PF00535"/>
    </source>
</evidence>
<evidence type="ECO:0000256" key="6">
    <source>
        <dbReference type="ARBA" id="ARBA00022692"/>
    </source>
</evidence>
<dbReference type="Pfam" id="PF03170">
    <property type="entry name" value="BcsB"/>
    <property type="match status" value="1"/>
</dbReference>
<dbReference type="GO" id="GO:0016760">
    <property type="term" value="F:cellulose synthase (UDP-forming) activity"/>
    <property type="evidence" value="ECO:0007669"/>
    <property type="project" value="UniProtKB-EC"/>
</dbReference>
<feature type="compositionally biased region" description="Low complexity" evidence="12">
    <location>
        <begin position="820"/>
        <end position="841"/>
    </location>
</feature>
<sequence>MSFGQALRHGRAFRGGIWGRPWISLPIMVLAALIGTTFIVAPLDAEQQAWLAVAGFLLYLVADRIPGRGMTIFIVLVSVLVSLRYIHWRLVDTLEFTSFSQTFLGTGLLLAEVYAISTMLLAYLQVIWPLDRKPVPMPDDPEEWPTIDVFIPSYNEPLEVVKPAIYGALAMDWPRHKMNVFLLDDGRRDEFRRFCEQVGCNYVIRADNKGAKAGNINAALKNTTGEYIAIFDCDHVATRAFLQLTVGWLLRDRDLAMVQTPHHFYSPDPFERNLASGQRVPNEGLLFYGLVQQGNDLWNAAFFCGSCAVIRREALEEVGGVPTVTVTEDCHCSLKMQRRGWRTAYLRIPLAAGLATERLMLHIGQRMRWGRGMIQILRIENPMTAEGLRFAQRCCYFMSQFHFLFPLPRFVFLTAPLAFLLFGESIIAASPLAILAYAGPHILHSVGATSRLSGHVRHSFWSEIYETVLALYLIPVMLATLLDPKKGKFNVTDKGGTLQEGFFDLRAVGPNMVLTLALIAGLLSGIYGLTTNPVESLDFQAFALNFIWALLSFVVVLAGLAVGRERRQVRERARVGAVVAANVVLADGRVLEGETMDLSLGGAAVTVDRPEGVADDAAVTLELDVGSEWVAIPAEILRWNEGRLQVRFAAQTLHDEGNIVRAVLGRADAWVDWDDVREDKPLRSLAEVARSIGGLFRGDSQFSFFVRRGKRAKPTVRIVPPPGSEGADTVVAGEDATPPAPTRRPRGESSIRRAAAIALMLALGAPGIAAAQVNLRGAPPPPAALQPGPQGLPLNLPPQSPGVGTFGAPSAQGGAQPLMPGAGSPFAAPAAGPAPTSGGFAAPPPALGGGLLSTPQGQGAGQAAAPLSGGPLPAAQPGFLGGVPMVGSFGSPTGDGSSRTETRTLRQLGLRAPMQMRGTSDLQGVLFGVRGDEVVTAARLVLQGATSPALIPEYSQIAMSLNEQFVGVINPDRNRPAFGPLEFPINPVFFADLNRLNFRFTGRYTVECNDPLSGLLWANVSDLSTLQVTLERLPLQRDLARLPEPFFDPRLLREPLILPVVVSEGAGNDSLKAAASVASWFAVQADYRGASFPVSFQLPPRGNTVVIAAGNEQIAGMNLPRFDGPTLALVPHPADPFSLLLIVGGRTGAEAAQAATVLAGSKEALAGEVAVVQPITLPPRQPYDAPRWIRSDRPVRFGELVDPSELQAYGYAPGPIALPFRTAPDLYTWRGRPLPVDLHYRSPPGPIMDVAVSRLDVALNDIYLRSLPLSPPEAPWPINLLSRQIGQADRQSSRFGLPAYLIFGMNELQLRFDMRPMHRGDCVAVPADVRASIDPDSTIDLTDAYRFTTLPNLAFFAGSGFPFTRMANFSETAAVLPERPNTVELSSFLTLVGRLASHVGHATTGMEVVRPGGMEAVAARDLLVIGTLGRQPALNTLLRDDGPVKLDGNRLSVALPDTMESFRNLFLGDEPRIAREQASALLTSTGDGLGIMMGFESPLRSGRSVVALTGTTPQGLEMMLAALRDPEQSPRIQGDLAILSGGRISSFSLGGHYTVGTLPPHVWPQYFMSTRPDLLLLLLVASCAIVAIPAYWALRRRAAIRLRTRTT</sequence>
<dbReference type="GO" id="GO:0035438">
    <property type="term" value="F:cyclic-di-GMP binding"/>
    <property type="evidence" value="ECO:0007669"/>
    <property type="project" value="InterPro"/>
</dbReference>
<feature type="compositionally biased region" description="Low complexity" evidence="12">
    <location>
        <begin position="855"/>
        <end position="876"/>
    </location>
</feature>
<dbReference type="InterPro" id="IPR009875">
    <property type="entry name" value="PilZ_domain"/>
</dbReference>
<keyword evidence="9 11" id="KW-0472">Membrane</keyword>
<evidence type="ECO:0000256" key="1">
    <source>
        <dbReference type="ARBA" id="ARBA00004429"/>
    </source>
</evidence>
<keyword evidence="6 11" id="KW-0812">Transmembrane</keyword>
<evidence type="ECO:0000256" key="10">
    <source>
        <dbReference type="ARBA" id="ARBA00048682"/>
    </source>
</evidence>
<evidence type="ECO:0000256" key="7">
    <source>
        <dbReference type="ARBA" id="ARBA00022916"/>
    </source>
</evidence>
<keyword evidence="5 11" id="KW-0808">Transferase</keyword>
<feature type="transmembrane region" description="Helical" evidence="11">
    <location>
        <begin position="108"/>
        <end position="128"/>
    </location>
</feature>
<dbReference type="CDD" id="cd06421">
    <property type="entry name" value="CESA_CelA_like"/>
    <property type="match status" value="1"/>
</dbReference>
<dbReference type="SUPFAM" id="SSF141371">
    <property type="entry name" value="PilZ domain-like"/>
    <property type="match status" value="1"/>
</dbReference>
<dbReference type="GO" id="GO:0030244">
    <property type="term" value="P:cellulose biosynthetic process"/>
    <property type="evidence" value="ECO:0007669"/>
    <property type="project" value="UniProtKB-KW"/>
</dbReference>
<protein>
    <recommendedName>
        <fullName evidence="11">Cellulose synthase catalytic subunit [UDP-forming]</fullName>
        <ecNumber evidence="11">2.4.1.12</ecNumber>
    </recommendedName>
</protein>
<feature type="compositionally biased region" description="Low complexity" evidence="12">
    <location>
        <begin position="785"/>
        <end position="794"/>
    </location>
</feature>
<keyword evidence="16" id="KW-1185">Reference proteome</keyword>
<comment type="function">
    <text evidence="11">Catalytic subunit of cellulose synthase. It polymerizes uridine 5'-diphosphate glucose to cellulose.</text>
</comment>
<accession>A0A1I4CSQ4</accession>
<keyword evidence="3 11" id="KW-0997">Cell inner membrane</keyword>
<feature type="domain" description="Glycosyltransferase 2-like" evidence="13">
    <location>
        <begin position="149"/>
        <end position="318"/>
    </location>
</feature>